<dbReference type="Proteomes" id="UP001595872">
    <property type="component" value="Unassembled WGS sequence"/>
</dbReference>
<dbReference type="EMBL" id="JBHSIT010000016">
    <property type="protein sequence ID" value="MFC4913248.1"/>
    <property type="molecule type" value="Genomic_DNA"/>
</dbReference>
<keyword evidence="3" id="KW-1185">Reference proteome</keyword>
<name>A0ABV9U9K4_9ACTN</name>
<accession>A0ABV9U9K4</accession>
<evidence type="ECO:0000256" key="1">
    <source>
        <dbReference type="SAM" id="MobiDB-lite"/>
    </source>
</evidence>
<sequence>MAGWPSWTPGKPSPPVDGWSALGGAPHGASGPDAGPVAVPRSEDAAGPATGASACGVGGCWAPVGYSPLPETPAAPVPDAAKPGAAVPEAGTPDAGVPDIPDADAPDADGTDGPAADGVGAEDAGAGGADAGMPGKPPVPVTGSCPGCCAATWAVPAISAGSGI</sequence>
<evidence type="ECO:0000313" key="3">
    <source>
        <dbReference type="Proteomes" id="UP001595872"/>
    </source>
</evidence>
<comment type="caution">
    <text evidence="2">The sequence shown here is derived from an EMBL/GenBank/DDBJ whole genome shotgun (WGS) entry which is preliminary data.</text>
</comment>
<protein>
    <recommendedName>
        <fullName evidence="4">Skin secretory protein xP2-like</fullName>
    </recommendedName>
</protein>
<evidence type="ECO:0000313" key="2">
    <source>
        <dbReference type="EMBL" id="MFC4913248.1"/>
    </source>
</evidence>
<feature type="region of interest" description="Disordered" evidence="1">
    <location>
        <begin position="1"/>
        <end position="54"/>
    </location>
</feature>
<feature type="compositionally biased region" description="Low complexity" evidence="1">
    <location>
        <begin position="111"/>
        <end position="124"/>
    </location>
</feature>
<evidence type="ECO:0008006" key="4">
    <source>
        <dbReference type="Google" id="ProtNLM"/>
    </source>
</evidence>
<proteinExistence type="predicted"/>
<feature type="compositionally biased region" description="Acidic residues" evidence="1">
    <location>
        <begin position="101"/>
        <end position="110"/>
    </location>
</feature>
<feature type="region of interest" description="Disordered" evidence="1">
    <location>
        <begin position="66"/>
        <end position="136"/>
    </location>
</feature>
<gene>
    <name evidence="2" type="ORF">ACFPCY_38535</name>
</gene>
<organism evidence="2 3">
    <name type="scientific">Actinomadura gamaensis</name>
    <dbReference type="NCBI Taxonomy" id="1763541"/>
    <lineage>
        <taxon>Bacteria</taxon>
        <taxon>Bacillati</taxon>
        <taxon>Actinomycetota</taxon>
        <taxon>Actinomycetes</taxon>
        <taxon>Streptosporangiales</taxon>
        <taxon>Thermomonosporaceae</taxon>
        <taxon>Actinomadura</taxon>
    </lineage>
</organism>
<reference evidence="3" key="1">
    <citation type="journal article" date="2019" name="Int. J. Syst. Evol. Microbiol.">
        <title>The Global Catalogue of Microorganisms (GCM) 10K type strain sequencing project: providing services to taxonomists for standard genome sequencing and annotation.</title>
        <authorList>
            <consortium name="The Broad Institute Genomics Platform"/>
            <consortium name="The Broad Institute Genome Sequencing Center for Infectious Disease"/>
            <person name="Wu L."/>
            <person name="Ma J."/>
        </authorList>
    </citation>
    <scope>NUCLEOTIDE SEQUENCE [LARGE SCALE GENOMIC DNA]</scope>
    <source>
        <strain evidence="3">KLKA75</strain>
    </source>
</reference>